<feature type="chain" id="PRO_5028959622" evidence="3">
    <location>
        <begin position="31"/>
        <end position="726"/>
    </location>
</feature>
<feature type="compositionally biased region" description="Pro residues" evidence="1">
    <location>
        <begin position="68"/>
        <end position="81"/>
    </location>
</feature>
<feature type="transmembrane region" description="Helical" evidence="2">
    <location>
        <begin position="515"/>
        <end position="536"/>
    </location>
</feature>
<keyword evidence="2" id="KW-0812">Transmembrane</keyword>
<dbReference type="Gene3D" id="2.60.40.10">
    <property type="entry name" value="Immunoglobulins"/>
    <property type="match status" value="3"/>
</dbReference>
<evidence type="ECO:0000256" key="3">
    <source>
        <dbReference type="SAM" id="SignalP"/>
    </source>
</evidence>
<name>A0A7G6YG29_9MICO</name>
<keyword evidence="3" id="KW-0732">Signal</keyword>
<feature type="transmembrane region" description="Helical" evidence="2">
    <location>
        <begin position="407"/>
        <end position="429"/>
    </location>
</feature>
<feature type="transmembrane region" description="Helical" evidence="2">
    <location>
        <begin position="602"/>
        <end position="623"/>
    </location>
</feature>
<sequence length="726" mass="70762">MRVAVRSGFVLAALAFAAGSIAGLAPPASAQTSTSTSTAAASLSNPSRTAPQDFTGPAPADTGAPADTPTPTPTPGPPTLDPLPSGLVTSFPLTVSGTADPGDVIDVSGGSSTNADTSCTVTAGSDGSFRCALRRLPDGPGVPVRAVSRSSGLADSGRVDVLSPPAIASAGGASDGGIRGTAYPGASVTVTAETGASCTFPADSGGNWGCVIAGLGDGRHTVTATQVAPFSSTRSARSAAANVVIDTVAPPAPTITSPSPGTSVAAGGSIGFGGAGEQGATVTVYASTSKGTTVACTGTVSGGAWSCAATLPSGDYVASALQRDAAGNVSAGSNPVAVTVEAASGATTPPKTPTTPAPAPAPAVPPATTAPPSAPAGPTHPGTKGWTSTPFTTASAPVVSAASVPGWLRSVGLAIAALLLLVLPARLLVVSLARPREQRAARTSIFGRNRAAAELGEADALLGGRAAGGLTATAGAHAAGGGAVGGQPVWLAPVVGIAAAALVTLSTSVQDAAAYVRLLLALAIAIAAVNAIWVLAARGMTRHLGVAMARTVVRPRLLVLVAATAIGSRLFGLEPALLFGLVLGAVLPDGLGRAERGRTSAVQLSAVAALGVLAWLAVGVLPTPSGAVSAFLIELVNAVALVAIGSTSIALLPFGGLAGRAVMQWSRPLWLAMALVVYTVLFALLLPVASLAQTGAGAVVVVIAAVAFAVVALSVWLWERYVEPAR</sequence>
<feature type="transmembrane region" description="Helical" evidence="2">
    <location>
        <begin position="635"/>
        <end position="657"/>
    </location>
</feature>
<protein>
    <submittedName>
        <fullName evidence="4">Uncharacterized protein</fullName>
    </submittedName>
</protein>
<reference evidence="5" key="1">
    <citation type="submission" date="2019-09" db="EMBL/GenBank/DDBJ databases">
        <title>Antimicrobial potential of Antarctic Bacteria.</title>
        <authorList>
            <person name="Benaud N."/>
            <person name="Edwards R.J."/>
            <person name="Ferrari B.C."/>
        </authorList>
    </citation>
    <scope>NUCLEOTIDE SEQUENCE [LARGE SCALE GENOMIC DNA]</scope>
    <source>
        <strain evidence="5">INR9</strain>
    </source>
</reference>
<accession>A0A7G6YG29</accession>
<evidence type="ECO:0000313" key="5">
    <source>
        <dbReference type="Proteomes" id="UP000515511"/>
    </source>
</evidence>
<dbReference type="EMBL" id="CP043641">
    <property type="protein sequence ID" value="QNE37444.1"/>
    <property type="molecule type" value="Genomic_DNA"/>
</dbReference>
<feature type="transmembrane region" description="Helical" evidence="2">
    <location>
        <begin position="669"/>
        <end position="689"/>
    </location>
</feature>
<feature type="transmembrane region" description="Helical" evidence="2">
    <location>
        <begin position="557"/>
        <end position="582"/>
    </location>
</feature>
<feature type="transmembrane region" description="Helical" evidence="2">
    <location>
        <begin position="696"/>
        <end position="718"/>
    </location>
</feature>
<organism evidence="4 5">
    <name type="scientific">Leifsonia shinshuensis</name>
    <dbReference type="NCBI Taxonomy" id="150026"/>
    <lineage>
        <taxon>Bacteria</taxon>
        <taxon>Bacillati</taxon>
        <taxon>Actinomycetota</taxon>
        <taxon>Actinomycetes</taxon>
        <taxon>Micrococcales</taxon>
        <taxon>Microbacteriaceae</taxon>
        <taxon>Leifsonia</taxon>
    </lineage>
</organism>
<dbReference type="KEGG" id="lse:F1C12_00165"/>
<feature type="region of interest" description="Disordered" evidence="1">
    <location>
        <begin position="26"/>
        <end position="95"/>
    </location>
</feature>
<dbReference type="InterPro" id="IPR013783">
    <property type="entry name" value="Ig-like_fold"/>
</dbReference>
<keyword evidence="2" id="KW-0472">Membrane</keyword>
<feature type="region of interest" description="Disordered" evidence="1">
    <location>
        <begin position="344"/>
        <end position="389"/>
    </location>
</feature>
<feature type="transmembrane region" description="Helical" evidence="2">
    <location>
        <begin position="489"/>
        <end position="509"/>
    </location>
</feature>
<proteinExistence type="predicted"/>
<dbReference type="AlphaFoldDB" id="A0A7G6YG29"/>
<gene>
    <name evidence="4" type="ORF">F1C12_00165</name>
</gene>
<feature type="signal peptide" evidence="3">
    <location>
        <begin position="1"/>
        <end position="30"/>
    </location>
</feature>
<evidence type="ECO:0000256" key="2">
    <source>
        <dbReference type="SAM" id="Phobius"/>
    </source>
</evidence>
<dbReference type="GO" id="GO:0005975">
    <property type="term" value="P:carbohydrate metabolic process"/>
    <property type="evidence" value="ECO:0007669"/>
    <property type="project" value="UniProtKB-ARBA"/>
</dbReference>
<keyword evidence="2" id="KW-1133">Transmembrane helix</keyword>
<evidence type="ECO:0000256" key="1">
    <source>
        <dbReference type="SAM" id="MobiDB-lite"/>
    </source>
</evidence>
<feature type="compositionally biased region" description="Low complexity" evidence="1">
    <location>
        <begin position="55"/>
        <end position="67"/>
    </location>
</feature>
<feature type="compositionally biased region" description="Pro residues" evidence="1">
    <location>
        <begin position="350"/>
        <end position="375"/>
    </location>
</feature>
<evidence type="ECO:0000313" key="4">
    <source>
        <dbReference type="EMBL" id="QNE37444.1"/>
    </source>
</evidence>
<dbReference type="Proteomes" id="UP000515511">
    <property type="component" value="Chromosome"/>
</dbReference>
<feature type="compositionally biased region" description="Low complexity" evidence="1">
    <location>
        <begin position="26"/>
        <end position="44"/>
    </location>
</feature>